<comment type="caution">
    <text evidence="1">The sequence shown here is derived from an EMBL/GenBank/DDBJ whole genome shotgun (WGS) entry which is preliminary data.</text>
</comment>
<proteinExistence type="predicted"/>
<evidence type="ECO:0000313" key="1">
    <source>
        <dbReference type="EMBL" id="GBL96613.1"/>
    </source>
</evidence>
<reference evidence="1 2" key="1">
    <citation type="journal article" date="2019" name="Sci. Rep.">
        <title>Orb-weaving spider Araneus ventricosus genome elucidates the spidroin gene catalogue.</title>
        <authorList>
            <person name="Kono N."/>
            <person name="Nakamura H."/>
            <person name="Ohtoshi R."/>
            <person name="Moran D.A.P."/>
            <person name="Shinohara A."/>
            <person name="Yoshida Y."/>
            <person name="Fujiwara M."/>
            <person name="Mori M."/>
            <person name="Tomita M."/>
            <person name="Arakawa K."/>
        </authorList>
    </citation>
    <scope>NUCLEOTIDE SEQUENCE [LARGE SCALE GENOMIC DNA]</scope>
</reference>
<dbReference type="EMBL" id="BGPR01000122">
    <property type="protein sequence ID" value="GBL96613.1"/>
    <property type="molecule type" value="Genomic_DNA"/>
</dbReference>
<name>A0A4Y2BXG0_ARAVE</name>
<sequence>MEGLLSLISPKGVLNDHSRPTAFSLLRTVSHPISMEAWPVTSRSQSVKMVHVSWWLQPGRTSVSWILQRSPFIEAPRALSLTPRENVHGGNLKIECWFGASFSSDHRLVR</sequence>
<evidence type="ECO:0000313" key="2">
    <source>
        <dbReference type="Proteomes" id="UP000499080"/>
    </source>
</evidence>
<protein>
    <submittedName>
        <fullName evidence="1">Uncharacterized protein</fullName>
    </submittedName>
</protein>
<gene>
    <name evidence="1" type="ORF">AVEN_207783_1</name>
</gene>
<keyword evidence="2" id="KW-1185">Reference proteome</keyword>
<dbReference type="AlphaFoldDB" id="A0A4Y2BXG0"/>
<organism evidence="1 2">
    <name type="scientific">Araneus ventricosus</name>
    <name type="common">Orbweaver spider</name>
    <name type="synonym">Epeira ventricosa</name>
    <dbReference type="NCBI Taxonomy" id="182803"/>
    <lineage>
        <taxon>Eukaryota</taxon>
        <taxon>Metazoa</taxon>
        <taxon>Ecdysozoa</taxon>
        <taxon>Arthropoda</taxon>
        <taxon>Chelicerata</taxon>
        <taxon>Arachnida</taxon>
        <taxon>Araneae</taxon>
        <taxon>Araneomorphae</taxon>
        <taxon>Entelegynae</taxon>
        <taxon>Araneoidea</taxon>
        <taxon>Araneidae</taxon>
        <taxon>Araneus</taxon>
    </lineage>
</organism>
<dbReference type="Proteomes" id="UP000499080">
    <property type="component" value="Unassembled WGS sequence"/>
</dbReference>
<accession>A0A4Y2BXG0</accession>